<dbReference type="AlphaFoldDB" id="A0AAD8ETM4"/>
<feature type="non-terminal residue" evidence="1">
    <location>
        <position position="1"/>
    </location>
</feature>
<keyword evidence="2" id="KW-1185">Reference proteome</keyword>
<comment type="caution">
    <text evidence="1">The sequence shown here is derived from an EMBL/GenBank/DDBJ whole genome shotgun (WGS) entry which is preliminary data.</text>
</comment>
<reference evidence="1" key="2">
    <citation type="submission" date="2023-05" db="EMBL/GenBank/DDBJ databases">
        <authorList>
            <person name="Fouks B."/>
        </authorList>
    </citation>
    <scope>NUCLEOTIDE SEQUENCE</scope>
    <source>
        <strain evidence="1">Stay&amp;Tobe</strain>
        <tissue evidence="1">Testes</tissue>
    </source>
</reference>
<dbReference type="EMBL" id="JASPKZ010000005">
    <property type="protein sequence ID" value="KAJ9601679.1"/>
    <property type="molecule type" value="Genomic_DNA"/>
</dbReference>
<name>A0AAD8ETM4_DIPPU</name>
<proteinExistence type="predicted"/>
<organism evidence="1 2">
    <name type="scientific">Diploptera punctata</name>
    <name type="common">Pacific beetle cockroach</name>
    <dbReference type="NCBI Taxonomy" id="6984"/>
    <lineage>
        <taxon>Eukaryota</taxon>
        <taxon>Metazoa</taxon>
        <taxon>Ecdysozoa</taxon>
        <taxon>Arthropoda</taxon>
        <taxon>Hexapoda</taxon>
        <taxon>Insecta</taxon>
        <taxon>Pterygota</taxon>
        <taxon>Neoptera</taxon>
        <taxon>Polyneoptera</taxon>
        <taxon>Dictyoptera</taxon>
        <taxon>Blattodea</taxon>
        <taxon>Blaberoidea</taxon>
        <taxon>Blaberidae</taxon>
        <taxon>Diplopterinae</taxon>
        <taxon>Diploptera</taxon>
    </lineage>
</organism>
<accession>A0AAD8ETM4</accession>
<feature type="non-terminal residue" evidence="1">
    <location>
        <position position="222"/>
    </location>
</feature>
<reference evidence="1" key="1">
    <citation type="journal article" date="2023" name="IScience">
        <title>Live-bearing cockroach genome reveals convergent evolutionary mechanisms linked to viviparity in insects and beyond.</title>
        <authorList>
            <person name="Fouks B."/>
            <person name="Harrison M.C."/>
            <person name="Mikhailova A.A."/>
            <person name="Marchal E."/>
            <person name="English S."/>
            <person name="Carruthers M."/>
            <person name="Jennings E.C."/>
            <person name="Chiamaka E.L."/>
            <person name="Frigard R.A."/>
            <person name="Pippel M."/>
            <person name="Attardo G.M."/>
            <person name="Benoit J.B."/>
            <person name="Bornberg-Bauer E."/>
            <person name="Tobe S.S."/>
        </authorList>
    </citation>
    <scope>NUCLEOTIDE SEQUENCE</scope>
    <source>
        <strain evidence="1">Stay&amp;Tobe</strain>
    </source>
</reference>
<sequence>TSTVLSILNLTRMYHCMYYVSQVICSVSLYVLCFTSHMSNSFALIHDALDHTAVQSVTICIHRYESILFGSLLHDQSYPDFEEKAVQRRYVLVSARMNNADSPGTHLRLRPANNTVYDDVCVAQYYADSPVLPVEFFAAKVSNYIGYHRYLVSMVYPFYSVLKKHRCMSKETQTDNHIKETGFNNIAHKQAVFDSWTYRLNVDLFPNFSMITKAKIYLLDDT</sequence>
<evidence type="ECO:0000313" key="1">
    <source>
        <dbReference type="EMBL" id="KAJ9601679.1"/>
    </source>
</evidence>
<dbReference type="Proteomes" id="UP001233999">
    <property type="component" value="Unassembled WGS sequence"/>
</dbReference>
<gene>
    <name evidence="1" type="ORF">L9F63_000150</name>
</gene>
<protein>
    <submittedName>
        <fullName evidence="1">Uncharacterized protein</fullName>
    </submittedName>
</protein>
<evidence type="ECO:0000313" key="2">
    <source>
        <dbReference type="Proteomes" id="UP001233999"/>
    </source>
</evidence>